<evidence type="ECO:0000313" key="1">
    <source>
        <dbReference type="EMBL" id="KAI0065416.1"/>
    </source>
</evidence>
<keyword evidence="1" id="KW-0378">Hydrolase</keyword>
<protein>
    <submittedName>
        <fullName evidence="1">Glycoside hydrolase family 5 protein</fullName>
    </submittedName>
</protein>
<reference evidence="1" key="1">
    <citation type="submission" date="2021-03" db="EMBL/GenBank/DDBJ databases">
        <authorList>
            <consortium name="DOE Joint Genome Institute"/>
            <person name="Ahrendt S."/>
            <person name="Looney B.P."/>
            <person name="Miyauchi S."/>
            <person name="Morin E."/>
            <person name="Drula E."/>
            <person name="Courty P.E."/>
            <person name="Chicoki N."/>
            <person name="Fauchery L."/>
            <person name="Kohler A."/>
            <person name="Kuo A."/>
            <person name="Labutti K."/>
            <person name="Pangilinan J."/>
            <person name="Lipzen A."/>
            <person name="Riley R."/>
            <person name="Andreopoulos W."/>
            <person name="He G."/>
            <person name="Johnson J."/>
            <person name="Barry K.W."/>
            <person name="Grigoriev I.V."/>
            <person name="Nagy L."/>
            <person name="Hibbett D."/>
            <person name="Henrissat B."/>
            <person name="Matheny P.B."/>
            <person name="Labbe J."/>
            <person name="Martin F."/>
        </authorList>
    </citation>
    <scope>NUCLEOTIDE SEQUENCE</scope>
    <source>
        <strain evidence="1">HHB10654</strain>
    </source>
</reference>
<dbReference type="Proteomes" id="UP000814140">
    <property type="component" value="Unassembled WGS sequence"/>
</dbReference>
<organism evidence="1 2">
    <name type="scientific">Artomyces pyxidatus</name>
    <dbReference type="NCBI Taxonomy" id="48021"/>
    <lineage>
        <taxon>Eukaryota</taxon>
        <taxon>Fungi</taxon>
        <taxon>Dikarya</taxon>
        <taxon>Basidiomycota</taxon>
        <taxon>Agaricomycotina</taxon>
        <taxon>Agaricomycetes</taxon>
        <taxon>Russulales</taxon>
        <taxon>Auriscalpiaceae</taxon>
        <taxon>Artomyces</taxon>
    </lineage>
</organism>
<accession>A0ACB8TB56</accession>
<sequence length="675" mass="72153">MSNVTNSRYLKEKQAVYAAPGIKSRRNIIILSVIAGLIVIIVAVVVPLYFAVIKPHSDSSRNAASPSGASTSKSASPTASAVPPKAAVVTGGDGSTVTMDDGTTFQYKNAFGGIWYHDANDPFNNAAQAQSWTPALNQTFRYGHDRIRGVNLGGWLNTEPVILSPALYQKYPGTIDEWTLSVAMAADTASGGLSQLEDHYKTFITEQDFAQIAGAGLNFVRIPLPYWAIEVWDGEPFLAKTSWTYFLKAIGWARKYGLRINLDLHALPGSQNGWNHSGRLGTINFLNGTMGYANAQRSLDYIRIISEFISQPQYKDVVVMFGITNEPQVPFIGQENLSRYYLQAYNVVRSAGGIGAGNGPVISYHDGFAGLDNWTGFLPGADRISLDYHPYLCFNTQTSSPMSANVNRPCSTWGGPMNDSMTAFGLTVAGEFSNAITDCGTFVNGVGQGTRYDGTYVNGGPWPNVGSCTPWVNWQSWDSSMKSSIKQFALSSMDALQNWFFWTWKIGNSTTSGTVEAPAWSYQLGLQNGWMPLDPRAANGVCGNTDPWSGVLPPAQTGGAGAGQIPASATSTIGWPPTTISSATDFSLLPQYTSTGPIPTLPPPTLTPASSTATINAGNGWANPSDSTGVAVPIASCSYLSPWLESAAPLPPVCTPGAAKREAAPEPRITAPPSR</sequence>
<dbReference type="EMBL" id="MU277195">
    <property type="protein sequence ID" value="KAI0065416.1"/>
    <property type="molecule type" value="Genomic_DNA"/>
</dbReference>
<evidence type="ECO:0000313" key="2">
    <source>
        <dbReference type="Proteomes" id="UP000814140"/>
    </source>
</evidence>
<gene>
    <name evidence="1" type="ORF">BV25DRAFT_1798302</name>
</gene>
<name>A0ACB8TB56_9AGAM</name>
<keyword evidence="2" id="KW-1185">Reference proteome</keyword>
<comment type="caution">
    <text evidence="1">The sequence shown here is derived from an EMBL/GenBank/DDBJ whole genome shotgun (WGS) entry which is preliminary data.</text>
</comment>
<proteinExistence type="predicted"/>
<reference evidence="1" key="2">
    <citation type="journal article" date="2022" name="New Phytol.">
        <title>Evolutionary transition to the ectomycorrhizal habit in the genomes of a hyperdiverse lineage of mushroom-forming fungi.</title>
        <authorList>
            <person name="Looney B."/>
            <person name="Miyauchi S."/>
            <person name="Morin E."/>
            <person name="Drula E."/>
            <person name="Courty P.E."/>
            <person name="Kohler A."/>
            <person name="Kuo A."/>
            <person name="LaButti K."/>
            <person name="Pangilinan J."/>
            <person name="Lipzen A."/>
            <person name="Riley R."/>
            <person name="Andreopoulos W."/>
            <person name="He G."/>
            <person name="Johnson J."/>
            <person name="Nolan M."/>
            <person name="Tritt A."/>
            <person name="Barry K.W."/>
            <person name="Grigoriev I.V."/>
            <person name="Nagy L.G."/>
            <person name="Hibbett D."/>
            <person name="Henrissat B."/>
            <person name="Matheny P.B."/>
            <person name="Labbe J."/>
            <person name="Martin F.M."/>
        </authorList>
    </citation>
    <scope>NUCLEOTIDE SEQUENCE</scope>
    <source>
        <strain evidence="1">HHB10654</strain>
    </source>
</reference>